<protein>
    <recommendedName>
        <fullName evidence="4">Class I SAM-dependent methyltransferase</fullName>
    </recommendedName>
</protein>
<sequence length="546" mass="58701">MMIDLENTGLMRLDRGAMQNWSDLDEAGAPAAPAVRDVVVSLVDAGDRVLVVGPTGIDVVTELADIAGHLSVLTRSIPDGSRYAHAVVNRTNVDVVCGDVLNLETPLGTYDIVLVLDDLARVPSLEDVTPSWRSVFDAVVACVAPGGRLALAVENELGLHRITSLRSRYTKNDNGAWDVVATYDASRPRTSEALDEVLRSTCLVAPRVAGAYPTWDEHTLLAWNLERASASAGRVLDALTLSSPALRRLGADPTRVTRAAVLAGRIRDLPAGWFVVAGRDVVADDAMTIVASVDGSVMTFADTPEGVRTDDGRTLTGPEHGELFGELALDACASGDAARFRALVQQWWRHTQEQAVGDELPGASADLRLDNLLLVDDVLVPVAAGRASSRLDVAAWTAIVDFVAVLRARGARHLWPAAMDDRTMAATIGAMAGLPLSVDLNALIGERATQLDLPAHDVAGLLAVIERLEEKNAALASRANWFESRLNMRERELRGRAKRQAAELALAGRQQETLRKSAEDVRRSLSYRLGNAALGPLKEAKKRVMR</sequence>
<dbReference type="EMBL" id="BAAANV010000066">
    <property type="protein sequence ID" value="GAA1553125.1"/>
    <property type="molecule type" value="Genomic_DNA"/>
</dbReference>
<evidence type="ECO:0000256" key="1">
    <source>
        <dbReference type="SAM" id="Coils"/>
    </source>
</evidence>
<dbReference type="InterPro" id="IPR029063">
    <property type="entry name" value="SAM-dependent_MTases_sf"/>
</dbReference>
<dbReference type="SUPFAM" id="SSF53335">
    <property type="entry name" value="S-adenosyl-L-methionine-dependent methyltransferases"/>
    <property type="match status" value="1"/>
</dbReference>
<dbReference type="Proteomes" id="UP001501288">
    <property type="component" value="Unassembled WGS sequence"/>
</dbReference>
<accession>A0ABN2C644</accession>
<feature type="coiled-coil region" evidence="1">
    <location>
        <begin position="458"/>
        <end position="485"/>
    </location>
</feature>
<evidence type="ECO:0008006" key="4">
    <source>
        <dbReference type="Google" id="ProtNLM"/>
    </source>
</evidence>
<proteinExistence type="predicted"/>
<reference evidence="2 3" key="1">
    <citation type="journal article" date="2019" name="Int. J. Syst. Evol. Microbiol.">
        <title>The Global Catalogue of Microorganisms (GCM) 10K type strain sequencing project: providing services to taxonomists for standard genome sequencing and annotation.</title>
        <authorList>
            <consortium name="The Broad Institute Genomics Platform"/>
            <consortium name="The Broad Institute Genome Sequencing Center for Infectious Disease"/>
            <person name="Wu L."/>
            <person name="Ma J."/>
        </authorList>
    </citation>
    <scope>NUCLEOTIDE SEQUENCE [LARGE SCALE GENOMIC DNA]</scope>
    <source>
        <strain evidence="2 3">JCM 14588</strain>
    </source>
</reference>
<dbReference type="Gene3D" id="3.40.50.150">
    <property type="entry name" value="Vaccinia Virus protein VP39"/>
    <property type="match status" value="1"/>
</dbReference>
<keyword evidence="3" id="KW-1185">Reference proteome</keyword>
<evidence type="ECO:0000313" key="2">
    <source>
        <dbReference type="EMBL" id="GAA1553125.1"/>
    </source>
</evidence>
<dbReference type="RefSeq" id="WP_415544432.1">
    <property type="nucleotide sequence ID" value="NZ_CBCSAI010000002.1"/>
</dbReference>
<name>A0ABN2C644_9MICO</name>
<evidence type="ECO:0000313" key="3">
    <source>
        <dbReference type="Proteomes" id="UP001501288"/>
    </source>
</evidence>
<organism evidence="2 3">
    <name type="scientific">Dermacoccus barathri</name>
    <dbReference type="NCBI Taxonomy" id="322601"/>
    <lineage>
        <taxon>Bacteria</taxon>
        <taxon>Bacillati</taxon>
        <taxon>Actinomycetota</taxon>
        <taxon>Actinomycetes</taxon>
        <taxon>Micrococcales</taxon>
        <taxon>Dermacoccaceae</taxon>
        <taxon>Dermacoccus</taxon>
    </lineage>
</organism>
<gene>
    <name evidence="2" type="ORF">GCM10009762_27340</name>
</gene>
<keyword evidence="1" id="KW-0175">Coiled coil</keyword>
<comment type="caution">
    <text evidence="2">The sequence shown here is derived from an EMBL/GenBank/DDBJ whole genome shotgun (WGS) entry which is preliminary data.</text>
</comment>